<keyword evidence="3" id="KW-1185">Reference proteome</keyword>
<proteinExistence type="predicted"/>
<reference evidence="2" key="3">
    <citation type="submission" date="2022-06" db="UniProtKB">
        <authorList>
            <consortium name="EnsemblPlants"/>
        </authorList>
    </citation>
    <scope>IDENTIFICATION</scope>
</reference>
<reference evidence="3" key="1">
    <citation type="journal article" date="2013" name="Nature">
        <title>Draft genome of the wheat A-genome progenitor Triticum urartu.</title>
        <authorList>
            <person name="Ling H.Q."/>
            <person name="Zhao S."/>
            <person name="Liu D."/>
            <person name="Wang J."/>
            <person name="Sun H."/>
            <person name="Zhang C."/>
            <person name="Fan H."/>
            <person name="Li D."/>
            <person name="Dong L."/>
            <person name="Tao Y."/>
            <person name="Gao C."/>
            <person name="Wu H."/>
            <person name="Li Y."/>
            <person name="Cui Y."/>
            <person name="Guo X."/>
            <person name="Zheng S."/>
            <person name="Wang B."/>
            <person name="Yu K."/>
            <person name="Liang Q."/>
            <person name="Yang W."/>
            <person name="Lou X."/>
            <person name="Chen J."/>
            <person name="Feng M."/>
            <person name="Jian J."/>
            <person name="Zhang X."/>
            <person name="Luo G."/>
            <person name="Jiang Y."/>
            <person name="Liu J."/>
            <person name="Wang Z."/>
            <person name="Sha Y."/>
            <person name="Zhang B."/>
            <person name="Wu H."/>
            <person name="Tang D."/>
            <person name="Shen Q."/>
            <person name="Xue P."/>
            <person name="Zou S."/>
            <person name="Wang X."/>
            <person name="Liu X."/>
            <person name="Wang F."/>
            <person name="Yang Y."/>
            <person name="An X."/>
            <person name="Dong Z."/>
            <person name="Zhang K."/>
            <person name="Zhang X."/>
            <person name="Luo M.C."/>
            <person name="Dvorak J."/>
            <person name="Tong Y."/>
            <person name="Wang J."/>
            <person name="Yang H."/>
            <person name="Li Z."/>
            <person name="Wang D."/>
            <person name="Zhang A."/>
            <person name="Wang J."/>
        </authorList>
    </citation>
    <scope>NUCLEOTIDE SEQUENCE</scope>
    <source>
        <strain evidence="3">cv. G1812</strain>
    </source>
</reference>
<evidence type="ECO:0000313" key="3">
    <source>
        <dbReference type="Proteomes" id="UP000015106"/>
    </source>
</evidence>
<organism evidence="2 3">
    <name type="scientific">Triticum urartu</name>
    <name type="common">Red wild einkorn</name>
    <name type="synonym">Crithodium urartu</name>
    <dbReference type="NCBI Taxonomy" id="4572"/>
    <lineage>
        <taxon>Eukaryota</taxon>
        <taxon>Viridiplantae</taxon>
        <taxon>Streptophyta</taxon>
        <taxon>Embryophyta</taxon>
        <taxon>Tracheophyta</taxon>
        <taxon>Spermatophyta</taxon>
        <taxon>Magnoliopsida</taxon>
        <taxon>Liliopsida</taxon>
        <taxon>Poales</taxon>
        <taxon>Poaceae</taxon>
        <taxon>BOP clade</taxon>
        <taxon>Pooideae</taxon>
        <taxon>Triticodae</taxon>
        <taxon>Triticeae</taxon>
        <taxon>Triticinae</taxon>
        <taxon>Triticum</taxon>
    </lineage>
</organism>
<evidence type="ECO:0000313" key="2">
    <source>
        <dbReference type="EnsemblPlants" id="TuG1812U0000344100.01.T01"/>
    </source>
</evidence>
<feature type="region of interest" description="Disordered" evidence="1">
    <location>
        <begin position="69"/>
        <end position="93"/>
    </location>
</feature>
<dbReference type="AlphaFoldDB" id="A0A8R7RHN2"/>
<evidence type="ECO:0000256" key="1">
    <source>
        <dbReference type="SAM" id="MobiDB-lite"/>
    </source>
</evidence>
<name>A0A8R7RHN2_TRIUA</name>
<dbReference type="Gramene" id="TuG1812U0000344100.01.T01">
    <property type="protein sequence ID" value="TuG1812U0000344100.01.T01"/>
    <property type="gene ID" value="TuG1812U0000344100.01"/>
</dbReference>
<accession>A0A8R7RHN2</accession>
<dbReference type="EnsemblPlants" id="TuG1812U0000344100.01.T01">
    <property type="protein sequence ID" value="TuG1812U0000344100.01.T01"/>
    <property type="gene ID" value="TuG1812U0000344100.01"/>
</dbReference>
<protein>
    <submittedName>
        <fullName evidence="2">Uncharacterized protein</fullName>
    </submittedName>
</protein>
<sequence>QNLILPTITPHPFILCRRSPRTPCCRSLPICDAAYHSLHSRCDVRGLHSDQSAVDPVSSLPMGSGLHHCPRGNRMSGSTTPRPPIGLHDRASPMLASPQPALHRYGLMLLDPIVPCWTRAPQLHIPSSSSPGADAWGVAVLADVLPVQA</sequence>
<reference evidence="2" key="2">
    <citation type="submission" date="2018-03" db="EMBL/GenBank/DDBJ databases">
        <title>The Triticum urartu genome reveals the dynamic nature of wheat genome evolution.</title>
        <authorList>
            <person name="Ling H."/>
            <person name="Ma B."/>
            <person name="Shi X."/>
            <person name="Liu H."/>
            <person name="Dong L."/>
            <person name="Sun H."/>
            <person name="Cao Y."/>
            <person name="Gao Q."/>
            <person name="Zheng S."/>
            <person name="Li Y."/>
            <person name="Yu Y."/>
            <person name="Du H."/>
            <person name="Qi M."/>
            <person name="Li Y."/>
            <person name="Yu H."/>
            <person name="Cui Y."/>
            <person name="Wang N."/>
            <person name="Chen C."/>
            <person name="Wu H."/>
            <person name="Zhao Y."/>
            <person name="Zhang J."/>
            <person name="Li Y."/>
            <person name="Zhou W."/>
            <person name="Zhang B."/>
            <person name="Hu W."/>
            <person name="Eijk M."/>
            <person name="Tang J."/>
            <person name="Witsenboer H."/>
            <person name="Zhao S."/>
            <person name="Li Z."/>
            <person name="Zhang A."/>
            <person name="Wang D."/>
            <person name="Liang C."/>
        </authorList>
    </citation>
    <scope>NUCLEOTIDE SEQUENCE [LARGE SCALE GENOMIC DNA]</scope>
    <source>
        <strain evidence="2">cv. G1812</strain>
    </source>
</reference>
<dbReference type="Proteomes" id="UP000015106">
    <property type="component" value="Chromosome 7"/>
</dbReference>